<dbReference type="Proteomes" id="UP000663874">
    <property type="component" value="Unassembled WGS sequence"/>
</dbReference>
<keyword evidence="2" id="KW-0597">Phosphoprotein</keyword>
<reference evidence="4" key="1">
    <citation type="submission" date="2021-02" db="EMBL/GenBank/DDBJ databases">
        <authorList>
            <person name="Nowell W R."/>
        </authorList>
    </citation>
    <scope>NUCLEOTIDE SEQUENCE</scope>
</reference>
<comment type="caution">
    <text evidence="4">The sequence shown here is derived from an EMBL/GenBank/DDBJ whole genome shotgun (WGS) entry which is preliminary data.</text>
</comment>
<evidence type="ECO:0000259" key="3">
    <source>
        <dbReference type="PROSITE" id="PS50075"/>
    </source>
</evidence>
<proteinExistence type="predicted"/>
<feature type="domain" description="Carrier" evidence="3">
    <location>
        <begin position="102"/>
        <end position="179"/>
    </location>
</feature>
<sequence length="219" mass="25844">MSSSSIIRNCIVTKVHDQNTDQDHLVAYIESTKDYYRTIDENQIKSEIRHYCELNLASYMIPSIFIILSEWPLNENGKLDRKKLPQPNFAQLHLSESADYIEPKTELEIDIHRYWCNLLCSEKISMTANFFQLGGNSLLLMRLYNYYQSKYLIQNNLNISSFFDHPTIQQHSKLILDFIENKEHMLSLTTTSFGAGQTQELLEYKSWHRLYIDEGEFRL</sequence>
<dbReference type="EMBL" id="CAJOBE010006674">
    <property type="protein sequence ID" value="CAF4013859.1"/>
    <property type="molecule type" value="Genomic_DNA"/>
</dbReference>
<dbReference type="InterPro" id="IPR045851">
    <property type="entry name" value="AMP-bd_C_sf"/>
</dbReference>
<dbReference type="Pfam" id="PF00550">
    <property type="entry name" value="PP-binding"/>
    <property type="match status" value="1"/>
</dbReference>
<dbReference type="PROSITE" id="PS50075">
    <property type="entry name" value="CARRIER"/>
    <property type="match status" value="1"/>
</dbReference>
<evidence type="ECO:0000313" key="5">
    <source>
        <dbReference type="Proteomes" id="UP000663874"/>
    </source>
</evidence>
<dbReference type="SUPFAM" id="SSF56801">
    <property type="entry name" value="Acetyl-CoA synthetase-like"/>
    <property type="match status" value="1"/>
</dbReference>
<evidence type="ECO:0000256" key="2">
    <source>
        <dbReference type="ARBA" id="ARBA00022553"/>
    </source>
</evidence>
<evidence type="ECO:0000256" key="1">
    <source>
        <dbReference type="ARBA" id="ARBA00022450"/>
    </source>
</evidence>
<name>A0A819PP01_9BILA</name>
<dbReference type="AlphaFoldDB" id="A0A819PP01"/>
<evidence type="ECO:0000313" key="4">
    <source>
        <dbReference type="EMBL" id="CAF4013859.1"/>
    </source>
</evidence>
<dbReference type="PANTHER" id="PTHR44845:SF6">
    <property type="entry name" value="BETA-ALANINE-ACTIVATING ENZYME"/>
    <property type="match status" value="1"/>
</dbReference>
<gene>
    <name evidence="4" type="ORF">FNK824_LOCUS26664</name>
</gene>
<dbReference type="InterPro" id="IPR009081">
    <property type="entry name" value="PP-bd_ACP"/>
</dbReference>
<dbReference type="PANTHER" id="PTHR44845">
    <property type="entry name" value="CARRIER DOMAIN-CONTAINING PROTEIN"/>
    <property type="match status" value="1"/>
</dbReference>
<dbReference type="Gene3D" id="1.10.1200.10">
    <property type="entry name" value="ACP-like"/>
    <property type="match status" value="1"/>
</dbReference>
<accession>A0A819PP01</accession>
<protein>
    <recommendedName>
        <fullName evidence="3">Carrier domain-containing protein</fullName>
    </recommendedName>
</protein>
<dbReference type="SUPFAM" id="SSF47336">
    <property type="entry name" value="ACP-like"/>
    <property type="match status" value="1"/>
</dbReference>
<keyword evidence="1" id="KW-0596">Phosphopantetheine</keyword>
<dbReference type="InterPro" id="IPR036736">
    <property type="entry name" value="ACP-like_sf"/>
</dbReference>
<organism evidence="4 5">
    <name type="scientific">Rotaria sordida</name>
    <dbReference type="NCBI Taxonomy" id="392033"/>
    <lineage>
        <taxon>Eukaryota</taxon>
        <taxon>Metazoa</taxon>
        <taxon>Spiralia</taxon>
        <taxon>Gnathifera</taxon>
        <taxon>Rotifera</taxon>
        <taxon>Eurotatoria</taxon>
        <taxon>Bdelloidea</taxon>
        <taxon>Philodinida</taxon>
        <taxon>Philodinidae</taxon>
        <taxon>Rotaria</taxon>
    </lineage>
</organism>
<dbReference type="Gene3D" id="3.30.300.30">
    <property type="match status" value="1"/>
</dbReference>